<gene>
    <name evidence="5" type="ORF">DFJ75_0995</name>
</gene>
<evidence type="ECO:0000256" key="1">
    <source>
        <dbReference type="ARBA" id="ARBA00022676"/>
    </source>
</evidence>
<feature type="domain" description="Glycosyl transferase family 1" evidence="3">
    <location>
        <begin position="216"/>
        <end position="379"/>
    </location>
</feature>
<dbReference type="Pfam" id="PF00534">
    <property type="entry name" value="Glycos_transf_1"/>
    <property type="match status" value="1"/>
</dbReference>
<dbReference type="GO" id="GO:0016757">
    <property type="term" value="F:glycosyltransferase activity"/>
    <property type="evidence" value="ECO:0007669"/>
    <property type="project" value="UniProtKB-KW"/>
</dbReference>
<dbReference type="PANTHER" id="PTHR12526">
    <property type="entry name" value="GLYCOSYLTRANSFERASE"/>
    <property type="match status" value="1"/>
</dbReference>
<evidence type="ECO:0000313" key="6">
    <source>
        <dbReference type="Proteomes" id="UP000274762"/>
    </source>
</evidence>
<feature type="domain" description="Glycosyltransferase subfamily 4-like N-terminal" evidence="4">
    <location>
        <begin position="18"/>
        <end position="201"/>
    </location>
</feature>
<dbReference type="Proteomes" id="UP000274762">
    <property type="component" value="Unassembled WGS sequence"/>
</dbReference>
<dbReference type="CDD" id="cd03794">
    <property type="entry name" value="GT4_WbuB-like"/>
    <property type="match status" value="1"/>
</dbReference>
<accession>A0A495K106</accession>
<proteinExistence type="predicted"/>
<dbReference type="InterPro" id="IPR001296">
    <property type="entry name" value="Glyco_trans_1"/>
</dbReference>
<evidence type="ECO:0000259" key="3">
    <source>
        <dbReference type="Pfam" id="PF00534"/>
    </source>
</evidence>
<protein>
    <submittedName>
        <fullName evidence="5">Glycosyltransferase involved in cell wall biosynthesis</fullName>
    </submittedName>
</protein>
<evidence type="ECO:0000259" key="4">
    <source>
        <dbReference type="Pfam" id="PF13579"/>
    </source>
</evidence>
<reference evidence="5 6" key="1">
    <citation type="submission" date="2018-10" db="EMBL/GenBank/DDBJ databases">
        <title>Sequencing the genomes of 1000 actinobacteria strains.</title>
        <authorList>
            <person name="Klenk H.-P."/>
        </authorList>
    </citation>
    <scope>NUCLEOTIDE SEQUENCE [LARGE SCALE GENOMIC DNA]</scope>
    <source>
        <strain evidence="5 6">DSM 44343</strain>
    </source>
</reference>
<name>A0A495K106_WILMA</name>
<dbReference type="Gene3D" id="3.40.50.2000">
    <property type="entry name" value="Glycogen Phosphorylase B"/>
    <property type="match status" value="2"/>
</dbReference>
<dbReference type="RefSeq" id="WP_084248355.1">
    <property type="nucleotide sequence ID" value="NZ_CBCRXS010000006.1"/>
</dbReference>
<dbReference type="InterPro" id="IPR028098">
    <property type="entry name" value="Glyco_trans_4-like_N"/>
</dbReference>
<organism evidence="5 6">
    <name type="scientific">Williamsia marianensis</name>
    <dbReference type="NCBI Taxonomy" id="85044"/>
    <lineage>
        <taxon>Bacteria</taxon>
        <taxon>Bacillati</taxon>
        <taxon>Actinomycetota</taxon>
        <taxon>Actinomycetes</taxon>
        <taxon>Mycobacteriales</taxon>
        <taxon>Nocardiaceae</taxon>
        <taxon>Williamsia</taxon>
    </lineage>
</organism>
<evidence type="ECO:0000256" key="2">
    <source>
        <dbReference type="ARBA" id="ARBA00022679"/>
    </source>
</evidence>
<dbReference type="SUPFAM" id="SSF53756">
    <property type="entry name" value="UDP-Glycosyltransferase/glycogen phosphorylase"/>
    <property type="match status" value="1"/>
</dbReference>
<evidence type="ECO:0000313" key="5">
    <source>
        <dbReference type="EMBL" id="RKR94204.1"/>
    </source>
</evidence>
<dbReference type="Pfam" id="PF13579">
    <property type="entry name" value="Glyco_trans_4_4"/>
    <property type="match status" value="1"/>
</dbReference>
<dbReference type="EMBL" id="RBKV01000001">
    <property type="protein sequence ID" value="RKR94204.1"/>
    <property type="molecule type" value="Genomic_DNA"/>
</dbReference>
<comment type="caution">
    <text evidence="5">The sequence shown here is derived from an EMBL/GenBank/DDBJ whole genome shotgun (WGS) entry which is preliminary data.</text>
</comment>
<dbReference type="AlphaFoldDB" id="A0A495K106"/>
<sequence>MISKSVLIIGLNYAPEQTGIAPYTTGMAESLIRSGHSVDVITSYPHYPSWFVTPESKMLPSVSVSAGVRLRRIRHYVPRRPKLLNRSLMELHFGFRAIASRWGAADTLVLVSPSLFASALAILRARLFHRERKIIVWVQDIYSLGLTETGSGGSKIARVLGLVEAFVFRSADRVCVIHERFARTVELMGVPPCNVRVIRNWNHFKVATDGTGRKVEARRRLGWDAQKTIVLHAGNMGVKQGLENVIEAARLVDRGDMDIEFVLLGDGNQREDLESQATGIESLRFVSPLPDGQFTDALKASDILLVNEKAGVVEMAVPSKLTTYFAAGRPVLACTNSASTTADVVAESGGGVVVGAGSPEILVGAVRQLRDDPNRMADLASWGLDYCAGQLSASQSAADFMCVLEELSGT</sequence>
<keyword evidence="1" id="KW-0328">Glycosyltransferase</keyword>
<keyword evidence="2 5" id="KW-0808">Transferase</keyword>